<protein>
    <submittedName>
        <fullName evidence="1">Bifunctional DNA-binding transcriptional regulator/antitoxin component of YhaV-PrlF toxin-antitoxin module</fullName>
    </submittedName>
</protein>
<accession>A0A7X0NG10</accession>
<evidence type="ECO:0000313" key="1">
    <source>
        <dbReference type="EMBL" id="MBB6542663.1"/>
    </source>
</evidence>
<sequence>MIVTVGKNGAIPLPEEELSGGIKLQIGDILLCTLAENKQSIQLKKYEDQTLTDEQIEAHGSLTRVVQLNPENFE</sequence>
<evidence type="ECO:0000313" key="2">
    <source>
        <dbReference type="Proteomes" id="UP000537141"/>
    </source>
</evidence>
<reference evidence="1 2" key="1">
    <citation type="submission" date="2020-08" db="EMBL/GenBank/DDBJ databases">
        <title>Genomic Encyclopedia of Type Strains, Phase IV (KMG-IV): sequencing the most valuable type-strain genomes for metagenomic binning, comparative biology and taxonomic classification.</title>
        <authorList>
            <person name="Goeker M."/>
        </authorList>
    </citation>
    <scope>NUCLEOTIDE SEQUENCE [LARGE SCALE GENOMIC DNA]</scope>
    <source>
        <strain evidence="1 2">DSM 26287</strain>
    </source>
</reference>
<comment type="caution">
    <text evidence="1">The sequence shown here is derived from an EMBL/GenBank/DDBJ whole genome shotgun (WGS) entry which is preliminary data.</text>
</comment>
<dbReference type="AlphaFoldDB" id="A0A7X0NG10"/>
<name>A0A7X0NG10_9GAMM</name>
<dbReference type="RefSeq" id="WP_166341309.1">
    <property type="nucleotide sequence ID" value="NZ_AP027362.1"/>
</dbReference>
<proteinExistence type="predicted"/>
<gene>
    <name evidence="1" type="ORF">HNQ55_001162</name>
</gene>
<keyword evidence="1" id="KW-0238">DNA-binding</keyword>
<dbReference type="GO" id="GO:0003677">
    <property type="term" value="F:DNA binding"/>
    <property type="evidence" value="ECO:0007669"/>
    <property type="project" value="UniProtKB-KW"/>
</dbReference>
<organism evidence="1 2">
    <name type="scientific">Thalassotalea piscium</name>
    <dbReference type="NCBI Taxonomy" id="1230533"/>
    <lineage>
        <taxon>Bacteria</taxon>
        <taxon>Pseudomonadati</taxon>
        <taxon>Pseudomonadota</taxon>
        <taxon>Gammaproteobacteria</taxon>
        <taxon>Alteromonadales</taxon>
        <taxon>Colwelliaceae</taxon>
        <taxon>Thalassotalea</taxon>
    </lineage>
</organism>
<keyword evidence="2" id="KW-1185">Reference proteome</keyword>
<dbReference type="EMBL" id="JACHHU010000006">
    <property type="protein sequence ID" value="MBB6542663.1"/>
    <property type="molecule type" value="Genomic_DNA"/>
</dbReference>
<dbReference type="Proteomes" id="UP000537141">
    <property type="component" value="Unassembled WGS sequence"/>
</dbReference>